<dbReference type="CDD" id="cd16009">
    <property type="entry name" value="PPM"/>
    <property type="match status" value="1"/>
</dbReference>
<evidence type="ECO:0000313" key="9">
    <source>
        <dbReference type="EMBL" id="SHL37838.1"/>
    </source>
</evidence>
<proteinExistence type="inferred from homology"/>
<dbReference type="InterPro" id="IPR024052">
    <property type="entry name" value="Phosphopentomutase_DeoB_cap_sf"/>
</dbReference>
<evidence type="ECO:0000256" key="3">
    <source>
        <dbReference type="ARBA" id="ARBA00022723"/>
    </source>
</evidence>
<evidence type="ECO:0000256" key="6">
    <source>
        <dbReference type="HAMAP-Rule" id="MF_00740"/>
    </source>
</evidence>
<evidence type="ECO:0000256" key="7">
    <source>
        <dbReference type="NCBIfam" id="TIGR01696"/>
    </source>
</evidence>
<dbReference type="UniPathway" id="UPA00087">
    <property type="reaction ID" value="UER00173"/>
</dbReference>
<dbReference type="Gene3D" id="3.40.720.10">
    <property type="entry name" value="Alkaline Phosphatase, subunit A"/>
    <property type="match status" value="1"/>
</dbReference>
<dbReference type="FunFam" id="3.30.70.1250:FF:000001">
    <property type="entry name" value="Phosphopentomutase"/>
    <property type="match status" value="1"/>
</dbReference>
<comment type="catalytic activity">
    <reaction evidence="6">
        <text>2-deoxy-alpha-D-ribose 1-phosphate = 2-deoxy-D-ribose 5-phosphate</text>
        <dbReference type="Rhea" id="RHEA:27658"/>
        <dbReference type="ChEBI" id="CHEBI:57259"/>
        <dbReference type="ChEBI" id="CHEBI:62877"/>
        <dbReference type="EC" id="5.4.2.7"/>
    </reaction>
</comment>
<feature type="binding site" evidence="6">
    <location>
        <position position="10"/>
    </location>
    <ligand>
        <name>Mn(2+)</name>
        <dbReference type="ChEBI" id="CHEBI:29035"/>
        <label>1</label>
    </ligand>
</feature>
<dbReference type="OrthoDB" id="9769930at2"/>
<dbReference type="GO" id="GO:0009117">
    <property type="term" value="P:nucleotide metabolic process"/>
    <property type="evidence" value="ECO:0007669"/>
    <property type="project" value="UniProtKB-UniRule"/>
</dbReference>
<feature type="domain" description="Metalloenzyme" evidence="8">
    <location>
        <begin position="2"/>
        <end position="377"/>
    </location>
</feature>
<evidence type="ECO:0000256" key="5">
    <source>
        <dbReference type="ARBA" id="ARBA00023235"/>
    </source>
</evidence>
<dbReference type="PANTHER" id="PTHR21110:SF0">
    <property type="entry name" value="PHOSPHOPENTOMUTASE"/>
    <property type="match status" value="1"/>
</dbReference>
<dbReference type="Gene3D" id="3.30.70.1250">
    <property type="entry name" value="Phosphopentomutase"/>
    <property type="match status" value="1"/>
</dbReference>
<dbReference type="InterPro" id="IPR006124">
    <property type="entry name" value="Metalloenzyme"/>
</dbReference>
<accession>A0A1M7A551</accession>
<dbReference type="GO" id="GO:0000287">
    <property type="term" value="F:magnesium ion binding"/>
    <property type="evidence" value="ECO:0007669"/>
    <property type="project" value="UniProtKB-UniRule"/>
</dbReference>
<evidence type="ECO:0000256" key="1">
    <source>
        <dbReference type="ARBA" id="ARBA00010373"/>
    </source>
</evidence>
<feature type="binding site" evidence="6">
    <location>
        <position position="326"/>
    </location>
    <ligand>
        <name>Mn(2+)</name>
        <dbReference type="ChEBI" id="CHEBI:29035"/>
        <label>1</label>
    </ligand>
</feature>
<dbReference type="InterPro" id="IPR017850">
    <property type="entry name" value="Alkaline_phosphatase_core_sf"/>
</dbReference>
<name>A0A1M7A551_9FIRM</name>
<feature type="binding site" evidence="6">
    <location>
        <position position="338"/>
    </location>
    <ligand>
        <name>Mn(2+)</name>
        <dbReference type="ChEBI" id="CHEBI:29035"/>
        <label>2</label>
    </ligand>
</feature>
<comment type="function">
    <text evidence="6">Isomerase that catalyzes the conversion of deoxy-ribose 1-phosphate (dRib-1-P) and ribose 1-phosphate (Rib-1-P) to deoxy-ribose 5-phosphate (dRib-5-P) and ribose 5-phosphate (Rib-5-P), respectively.</text>
</comment>
<keyword evidence="10" id="KW-1185">Reference proteome</keyword>
<dbReference type="NCBIfam" id="TIGR01696">
    <property type="entry name" value="deoB"/>
    <property type="match status" value="1"/>
</dbReference>
<evidence type="ECO:0000256" key="4">
    <source>
        <dbReference type="ARBA" id="ARBA00023211"/>
    </source>
</evidence>
<feature type="binding site" evidence="6">
    <location>
        <position position="285"/>
    </location>
    <ligand>
        <name>Mn(2+)</name>
        <dbReference type="ChEBI" id="CHEBI:29035"/>
        <label>2</label>
    </ligand>
</feature>
<keyword evidence="5 6" id="KW-0413">Isomerase</keyword>
<organism evidence="9 10">
    <name type="scientific">Anaerotignum lactatifermentans DSM 14214</name>
    <dbReference type="NCBI Taxonomy" id="1121323"/>
    <lineage>
        <taxon>Bacteria</taxon>
        <taxon>Bacillati</taxon>
        <taxon>Bacillota</taxon>
        <taxon>Clostridia</taxon>
        <taxon>Lachnospirales</taxon>
        <taxon>Anaerotignaceae</taxon>
        <taxon>Anaerotignum</taxon>
    </lineage>
</organism>
<dbReference type="Proteomes" id="UP000183975">
    <property type="component" value="Unassembled WGS sequence"/>
</dbReference>
<feature type="binding site" evidence="6">
    <location>
        <position position="290"/>
    </location>
    <ligand>
        <name>Mn(2+)</name>
        <dbReference type="ChEBI" id="CHEBI:29035"/>
        <label>2</label>
    </ligand>
</feature>
<evidence type="ECO:0000313" key="10">
    <source>
        <dbReference type="Proteomes" id="UP000183975"/>
    </source>
</evidence>
<dbReference type="PIRSF" id="PIRSF001491">
    <property type="entry name" value="Ppentomutase"/>
    <property type="match status" value="1"/>
</dbReference>
<keyword evidence="3 6" id="KW-0479">Metal-binding</keyword>
<dbReference type="EC" id="5.4.2.7" evidence="6 7"/>
<sequence length="392" mass="43074">MKRAIIIVLDSVGIGELPDAADFGDVGSNTLVNIKKARPETSLPNMAALGLGNIQGEDIHLLGKVDAPKGAYCKLGEKSIGKDTTTGHWEIAGVLTKEPFPTFTETGFPKEIMDKFEEAIGRKTLGNYAASGTVIIQDLGDEHVKTGYPIVYTSADSVFQIAAHEDVIPVDKLYEICETARKLLTGKYGVARVIARPFIGTSGNYTRTKNRKDFSLEPTGVTILDLAKEKGMNVTAIGKIEDIFEHRGMTRTDHTTNNNDGIEKTILYTKEEFEGILFTNLVDTDMIYGHRNDVEGYAKALEYFDSKLPEIMDAMHDDDILFITADHGCDPTTPSTDHSREYTPLLVYGKHVKEGVDLGVRKSFADIGQTISDYLGLGAHFEAESFLKDILK</sequence>
<comment type="cofactor">
    <cofactor evidence="6">
        <name>Mn(2+)</name>
        <dbReference type="ChEBI" id="CHEBI:29035"/>
    </cofactor>
    <text evidence="6">Binds 2 manganese ions.</text>
</comment>
<dbReference type="InterPro" id="IPR010045">
    <property type="entry name" value="DeoB"/>
</dbReference>
<dbReference type="GO" id="GO:0043094">
    <property type="term" value="P:metabolic compound salvage"/>
    <property type="evidence" value="ECO:0007669"/>
    <property type="project" value="UniProtKB-UniRule"/>
</dbReference>
<dbReference type="Pfam" id="PF01676">
    <property type="entry name" value="Metalloenzyme"/>
    <property type="match status" value="1"/>
</dbReference>
<reference evidence="9 10" key="1">
    <citation type="submission" date="2016-11" db="EMBL/GenBank/DDBJ databases">
        <authorList>
            <person name="Jaros S."/>
            <person name="Januszkiewicz K."/>
            <person name="Wedrychowicz H."/>
        </authorList>
    </citation>
    <scope>NUCLEOTIDE SEQUENCE [LARGE SCALE GENOMIC DNA]</scope>
    <source>
        <strain evidence="9 10">DSM 14214</strain>
    </source>
</reference>
<dbReference type="SUPFAM" id="SSF143856">
    <property type="entry name" value="DeoB insert domain-like"/>
    <property type="match status" value="1"/>
</dbReference>
<keyword evidence="4 6" id="KW-0464">Manganese</keyword>
<feature type="binding site" evidence="6">
    <location>
        <position position="327"/>
    </location>
    <ligand>
        <name>Mn(2+)</name>
        <dbReference type="ChEBI" id="CHEBI:29035"/>
        <label>1</label>
    </ligand>
</feature>
<gene>
    <name evidence="6" type="primary">deoB</name>
    <name evidence="9" type="ORF">SAMN02745138_03330</name>
</gene>
<dbReference type="GO" id="GO:0005829">
    <property type="term" value="C:cytosol"/>
    <property type="evidence" value="ECO:0007669"/>
    <property type="project" value="TreeGrafter"/>
</dbReference>
<evidence type="ECO:0000259" key="8">
    <source>
        <dbReference type="Pfam" id="PF01676"/>
    </source>
</evidence>
<dbReference type="GO" id="GO:0008973">
    <property type="term" value="F:phosphopentomutase activity"/>
    <property type="evidence" value="ECO:0007669"/>
    <property type="project" value="UniProtKB-UniRule"/>
</dbReference>
<dbReference type="SUPFAM" id="SSF53649">
    <property type="entry name" value="Alkaline phosphatase-like"/>
    <property type="match status" value="1"/>
</dbReference>
<dbReference type="NCBIfam" id="NF003766">
    <property type="entry name" value="PRK05362.1"/>
    <property type="match status" value="1"/>
</dbReference>
<comment type="pathway">
    <text evidence="6">Carbohydrate degradation; 2-deoxy-D-ribose 1-phosphate degradation; D-glyceraldehyde 3-phosphate and acetaldehyde from 2-deoxy-alpha-D-ribose 1-phosphate: step 1/2.</text>
</comment>
<dbReference type="GO" id="GO:0030145">
    <property type="term" value="F:manganese ion binding"/>
    <property type="evidence" value="ECO:0007669"/>
    <property type="project" value="UniProtKB-UniRule"/>
</dbReference>
<comment type="subcellular location">
    <subcellularLocation>
        <location evidence="6">Cytoplasm</location>
    </subcellularLocation>
</comment>
<keyword evidence="2 6" id="KW-0963">Cytoplasm</keyword>
<dbReference type="PANTHER" id="PTHR21110">
    <property type="entry name" value="PHOSPHOPENTOMUTASE"/>
    <property type="match status" value="1"/>
</dbReference>
<dbReference type="GO" id="GO:0006018">
    <property type="term" value="P:2-deoxyribose 1-phosphate catabolic process"/>
    <property type="evidence" value="ECO:0007669"/>
    <property type="project" value="UniProtKB-UniRule"/>
</dbReference>
<dbReference type="GeneID" id="78176755"/>
<dbReference type="EMBL" id="FRAH01000101">
    <property type="protein sequence ID" value="SHL37838.1"/>
    <property type="molecule type" value="Genomic_DNA"/>
</dbReference>
<dbReference type="AlphaFoldDB" id="A0A1M7A551"/>
<dbReference type="GO" id="GO:0006015">
    <property type="term" value="P:5-phosphoribose 1-diphosphate biosynthetic process"/>
    <property type="evidence" value="ECO:0007669"/>
    <property type="project" value="UniProtKB-UniPathway"/>
</dbReference>
<comment type="similarity">
    <text evidence="1 6">Belongs to the phosphopentomutase family.</text>
</comment>
<evidence type="ECO:0000256" key="2">
    <source>
        <dbReference type="ARBA" id="ARBA00022490"/>
    </source>
</evidence>
<dbReference type="HAMAP" id="MF_00740">
    <property type="entry name" value="Phosphopentomut"/>
    <property type="match status" value="1"/>
</dbReference>
<protein>
    <recommendedName>
        <fullName evidence="6 7">Phosphopentomutase</fullName>
        <ecNumber evidence="6 7">5.4.2.7</ecNumber>
    </recommendedName>
    <alternativeName>
        <fullName evidence="6">Phosphodeoxyribomutase</fullName>
    </alternativeName>
</protein>
<dbReference type="RefSeq" id="WP_072853651.1">
    <property type="nucleotide sequence ID" value="NZ_FRAH01000101.1"/>
</dbReference>
<comment type="catalytic activity">
    <reaction evidence="6">
        <text>alpha-D-ribose 1-phosphate = D-ribose 5-phosphate</text>
        <dbReference type="Rhea" id="RHEA:18793"/>
        <dbReference type="ChEBI" id="CHEBI:57720"/>
        <dbReference type="ChEBI" id="CHEBI:78346"/>
        <dbReference type="EC" id="5.4.2.7"/>
    </reaction>
</comment>